<feature type="domain" description="HD-GYP" evidence="1">
    <location>
        <begin position="118"/>
        <end position="317"/>
    </location>
</feature>
<proteinExistence type="predicted"/>
<keyword evidence="3" id="KW-1185">Reference proteome</keyword>
<dbReference type="PROSITE" id="PS51832">
    <property type="entry name" value="HD_GYP"/>
    <property type="match status" value="1"/>
</dbReference>
<name>A0A366EC83_9BACI</name>
<organism evidence="2 3">
    <name type="scientific">Paraliobacillus ryukyuensis</name>
    <dbReference type="NCBI Taxonomy" id="200904"/>
    <lineage>
        <taxon>Bacteria</taxon>
        <taxon>Bacillati</taxon>
        <taxon>Bacillota</taxon>
        <taxon>Bacilli</taxon>
        <taxon>Bacillales</taxon>
        <taxon>Bacillaceae</taxon>
        <taxon>Paraliobacillus</taxon>
    </lineage>
</organism>
<comment type="caution">
    <text evidence="2">The sequence shown here is derived from an EMBL/GenBank/DDBJ whole genome shotgun (WGS) entry which is preliminary data.</text>
</comment>
<dbReference type="PANTHER" id="PTHR43155">
    <property type="entry name" value="CYCLIC DI-GMP PHOSPHODIESTERASE PA4108-RELATED"/>
    <property type="match status" value="1"/>
</dbReference>
<gene>
    <name evidence="2" type="ORF">DES48_103275</name>
</gene>
<dbReference type="InterPro" id="IPR037522">
    <property type="entry name" value="HD_GYP_dom"/>
</dbReference>
<dbReference type="InterPro" id="IPR003607">
    <property type="entry name" value="HD/PDEase_dom"/>
</dbReference>
<dbReference type="STRING" id="200904.GCA_900168775_00035"/>
<reference evidence="2 3" key="1">
    <citation type="submission" date="2018-06" db="EMBL/GenBank/DDBJ databases">
        <title>Genomic Encyclopedia of Type Strains, Phase IV (KMG-IV): sequencing the most valuable type-strain genomes for metagenomic binning, comparative biology and taxonomic classification.</title>
        <authorList>
            <person name="Goeker M."/>
        </authorList>
    </citation>
    <scope>NUCLEOTIDE SEQUENCE [LARGE SCALE GENOMIC DNA]</scope>
    <source>
        <strain evidence="2 3">DSM 15140</strain>
    </source>
</reference>
<evidence type="ECO:0000259" key="1">
    <source>
        <dbReference type="PROSITE" id="PS51832"/>
    </source>
</evidence>
<dbReference type="Gene3D" id="1.10.3210.10">
    <property type="entry name" value="Hypothetical protein af1432"/>
    <property type="match status" value="1"/>
</dbReference>
<dbReference type="Pfam" id="PF13487">
    <property type="entry name" value="HD_5"/>
    <property type="match status" value="1"/>
</dbReference>
<dbReference type="PANTHER" id="PTHR43155:SF2">
    <property type="entry name" value="CYCLIC DI-GMP PHOSPHODIESTERASE PA4108"/>
    <property type="match status" value="1"/>
</dbReference>
<evidence type="ECO:0000313" key="3">
    <source>
        <dbReference type="Proteomes" id="UP000252254"/>
    </source>
</evidence>
<dbReference type="CDD" id="cd00077">
    <property type="entry name" value="HDc"/>
    <property type="match status" value="1"/>
</dbReference>
<accession>A0A366EC83</accession>
<dbReference type="EMBL" id="QNRI01000003">
    <property type="protein sequence ID" value="RBO99947.1"/>
    <property type="molecule type" value="Genomic_DNA"/>
</dbReference>
<dbReference type="SUPFAM" id="SSF109604">
    <property type="entry name" value="HD-domain/PDEase-like"/>
    <property type="match status" value="1"/>
</dbReference>
<dbReference type="Proteomes" id="UP000252254">
    <property type="component" value="Unassembled WGS sequence"/>
</dbReference>
<dbReference type="AlphaFoldDB" id="A0A366EC83"/>
<evidence type="ECO:0000313" key="2">
    <source>
        <dbReference type="EMBL" id="RBO99947.1"/>
    </source>
</evidence>
<sequence>MEVHPTQLIPQCIIVDDVMGRTNRAIIQKDTVLNELHIEFLQKFFVDKVEVAEKLATGEPYHPKVRQDYNGKQANTSRVESLSLWDHYEETVSNYKHMFQRWQSGSPVDMQEVRTLIVPLLERIDEFGLALLALYKHVDQEDYFYHHSVATSILSTMLAKKMGIKKEWLQIGIAAFLAESGMAKVHPSIIYKEGMLTEADFNEIKKHPTYSYRYIEKTPSLSHGAKLAILQHHERLDGTGYPLGVKDDKIHKYAKIIAICDTYHAMTSVRDYRKRLSPFATLEQMEQDKFQKFDQQILKKFIRSMAALPLGTKVRLSNQAIGEIVHIELTAPTRPIIRMETSNELLSLKITKDISIEDVLS</sequence>
<dbReference type="SMART" id="SM00471">
    <property type="entry name" value="HDc"/>
    <property type="match status" value="1"/>
</dbReference>
<protein>
    <submittedName>
        <fullName evidence="2">HD-GYP domain-containing protein (C-di-GMP phosphodiesterase class II)</fullName>
    </submittedName>
</protein>